<accession>A0ABR4UFI7</accession>
<evidence type="ECO:0008006" key="3">
    <source>
        <dbReference type="Google" id="ProtNLM"/>
    </source>
</evidence>
<proteinExistence type="predicted"/>
<dbReference type="EMBL" id="JPRI01000012">
    <property type="protein sequence ID" value="KFF23289.1"/>
    <property type="molecule type" value="Genomic_DNA"/>
</dbReference>
<evidence type="ECO:0000313" key="1">
    <source>
        <dbReference type="EMBL" id="KFF23289.1"/>
    </source>
</evidence>
<gene>
    <name evidence="1" type="ORF">IW16_23665</name>
</gene>
<protein>
    <recommendedName>
        <fullName evidence="3">HTH cro/C1-type domain-containing protein</fullName>
    </recommendedName>
</protein>
<reference evidence="1 2" key="1">
    <citation type="submission" date="2014-07" db="EMBL/GenBank/DDBJ databases">
        <title>Genome of Chryseobacterium vrystaatense LMG 22846.</title>
        <authorList>
            <person name="Pipes S.E."/>
            <person name="Stropko S.J."/>
            <person name="Newman J.D."/>
        </authorList>
    </citation>
    <scope>NUCLEOTIDE SEQUENCE [LARGE SCALE GENOMIC DNA]</scope>
    <source>
        <strain evidence="1 2">LMG 22846</strain>
    </source>
</reference>
<dbReference type="Proteomes" id="UP000028719">
    <property type="component" value="Unassembled WGS sequence"/>
</dbReference>
<dbReference type="RefSeq" id="WP_034750104.1">
    <property type="nucleotide sequence ID" value="NZ_JPRI01000012.1"/>
</dbReference>
<keyword evidence="2" id="KW-1185">Reference proteome</keyword>
<evidence type="ECO:0000313" key="2">
    <source>
        <dbReference type="Proteomes" id="UP000028719"/>
    </source>
</evidence>
<organism evidence="1 2">
    <name type="scientific">Chryseobacterium vrystaatense</name>
    <dbReference type="NCBI Taxonomy" id="307480"/>
    <lineage>
        <taxon>Bacteria</taxon>
        <taxon>Pseudomonadati</taxon>
        <taxon>Bacteroidota</taxon>
        <taxon>Flavobacteriia</taxon>
        <taxon>Flavobacteriales</taxon>
        <taxon>Weeksellaceae</taxon>
        <taxon>Chryseobacterium group</taxon>
        <taxon>Chryseobacterium</taxon>
    </lineage>
</organism>
<sequence length="108" mass="12881">MEYHKKIFRYKVAVGAVNKKLRENIIVSGKPMTQEYLNNDILEKYNIVWNAGREESLPNTTIENIYLICDYFKIEIDFYFQFVKKITDEEINDSIKSKKKLSRLHSLL</sequence>
<name>A0ABR4UFI7_9FLAO</name>
<comment type="caution">
    <text evidence="1">The sequence shown here is derived from an EMBL/GenBank/DDBJ whole genome shotgun (WGS) entry which is preliminary data.</text>
</comment>